<sequence>MPPRRSLIILLVWEVGKSKSPLSVLICSHSSGSKIGFIN</sequence>
<organism evidence="1 2">
    <name type="scientific">Nyctereutes procyonoides</name>
    <name type="common">Raccoon dog</name>
    <name type="synonym">Canis procyonoides</name>
    <dbReference type="NCBI Taxonomy" id="34880"/>
    <lineage>
        <taxon>Eukaryota</taxon>
        <taxon>Metazoa</taxon>
        <taxon>Chordata</taxon>
        <taxon>Craniata</taxon>
        <taxon>Vertebrata</taxon>
        <taxon>Euteleostomi</taxon>
        <taxon>Mammalia</taxon>
        <taxon>Eutheria</taxon>
        <taxon>Laurasiatheria</taxon>
        <taxon>Carnivora</taxon>
        <taxon>Caniformia</taxon>
        <taxon>Canidae</taxon>
        <taxon>Nyctereutes</taxon>
    </lineage>
</organism>
<name>A0A811Z011_NYCPR</name>
<comment type="caution">
    <text evidence="1">The sequence shown here is derived from an EMBL/GenBank/DDBJ whole genome shotgun (WGS) entry which is preliminary data.</text>
</comment>
<dbReference type="AlphaFoldDB" id="A0A811Z011"/>
<dbReference type="EMBL" id="CAJHUB010000754">
    <property type="protein sequence ID" value="CAD7682295.1"/>
    <property type="molecule type" value="Genomic_DNA"/>
</dbReference>
<keyword evidence="2" id="KW-1185">Reference proteome</keyword>
<accession>A0A811Z011</accession>
<evidence type="ECO:0000313" key="2">
    <source>
        <dbReference type="Proteomes" id="UP000645828"/>
    </source>
</evidence>
<proteinExistence type="predicted"/>
<gene>
    <name evidence="1" type="ORF">NYPRO_LOCUS15087</name>
</gene>
<evidence type="ECO:0000313" key="1">
    <source>
        <dbReference type="EMBL" id="CAD7682295.1"/>
    </source>
</evidence>
<dbReference type="Proteomes" id="UP000645828">
    <property type="component" value="Unassembled WGS sequence"/>
</dbReference>
<reference evidence="1" key="1">
    <citation type="submission" date="2020-12" db="EMBL/GenBank/DDBJ databases">
        <authorList>
            <consortium name="Molecular Ecology Group"/>
        </authorList>
    </citation>
    <scope>NUCLEOTIDE SEQUENCE</scope>
    <source>
        <strain evidence="1">TBG_1078</strain>
    </source>
</reference>
<protein>
    <submittedName>
        <fullName evidence="1">(raccoon dog) hypothetical protein</fullName>
    </submittedName>
</protein>